<evidence type="ECO:0000256" key="2">
    <source>
        <dbReference type="ARBA" id="ARBA00023239"/>
    </source>
</evidence>
<keyword evidence="2" id="KW-0456">Lyase</keyword>
<dbReference type="InterPro" id="IPR050197">
    <property type="entry name" value="Aldolase_class_II_sugar_metab"/>
</dbReference>
<name>A0A656HNE6_THINJ</name>
<dbReference type="Proteomes" id="UP000005317">
    <property type="component" value="Unassembled WGS sequence"/>
</dbReference>
<feature type="domain" description="Class II aldolase/adducin N-terminal" evidence="3">
    <location>
        <begin position="38"/>
        <end position="206"/>
    </location>
</feature>
<protein>
    <submittedName>
        <fullName evidence="4">Class II aldolase/adducin family protein</fullName>
    </submittedName>
</protein>
<evidence type="ECO:0000259" key="3">
    <source>
        <dbReference type="SMART" id="SM01007"/>
    </source>
</evidence>
<dbReference type="GO" id="GO:0016832">
    <property type="term" value="F:aldehyde-lyase activity"/>
    <property type="evidence" value="ECO:0007669"/>
    <property type="project" value="TreeGrafter"/>
</dbReference>
<dbReference type="OrthoDB" id="422493at2"/>
<proteinExistence type="predicted"/>
<keyword evidence="1" id="KW-0479">Metal-binding</keyword>
<evidence type="ECO:0000313" key="5">
    <source>
        <dbReference type="Proteomes" id="UP000005317"/>
    </source>
</evidence>
<dbReference type="Pfam" id="PF00596">
    <property type="entry name" value="Aldolase_II"/>
    <property type="match status" value="1"/>
</dbReference>
<dbReference type="SMART" id="SM01007">
    <property type="entry name" value="Aldolase_II"/>
    <property type="match status" value="1"/>
</dbReference>
<gene>
    <name evidence="4" type="ORF">Thini_4390</name>
</gene>
<organism evidence="4 5">
    <name type="scientific">Thiothrix nivea (strain ATCC 35100 / DSM 5205 / JP2)</name>
    <dbReference type="NCBI Taxonomy" id="870187"/>
    <lineage>
        <taxon>Bacteria</taxon>
        <taxon>Pseudomonadati</taxon>
        <taxon>Pseudomonadota</taxon>
        <taxon>Gammaproteobacteria</taxon>
        <taxon>Thiotrichales</taxon>
        <taxon>Thiotrichaceae</taxon>
        <taxon>Thiothrix</taxon>
    </lineage>
</organism>
<dbReference type="AlphaFoldDB" id="A0A656HNE6"/>
<reference evidence="5" key="1">
    <citation type="journal article" date="2011" name="Stand. Genomic Sci.">
        <title>Genome sequence of the filamentous, gliding Thiothrix nivea neotype strain (JP2(T)).</title>
        <authorList>
            <person name="Lapidus A."/>
            <person name="Nolan M."/>
            <person name="Lucas S."/>
            <person name="Glavina Del Rio T."/>
            <person name="Tice H."/>
            <person name="Cheng J.F."/>
            <person name="Tapia R."/>
            <person name="Han C."/>
            <person name="Goodwin L."/>
            <person name="Pitluck S."/>
            <person name="Liolios K."/>
            <person name="Pagani I."/>
            <person name="Ivanova N."/>
            <person name="Huntemann M."/>
            <person name="Mavromatis K."/>
            <person name="Mikhailova N."/>
            <person name="Pati A."/>
            <person name="Chen A."/>
            <person name="Palaniappan K."/>
            <person name="Land M."/>
            <person name="Brambilla E.M."/>
            <person name="Rohde M."/>
            <person name="Abt B."/>
            <person name="Verbarg S."/>
            <person name="Goker M."/>
            <person name="Bristow J."/>
            <person name="Eisen J.A."/>
            <person name="Markowitz V."/>
            <person name="Hugenholtz P."/>
            <person name="Kyrpides N.C."/>
            <person name="Klenk H.P."/>
            <person name="Woyke T."/>
        </authorList>
    </citation>
    <scope>NUCLEOTIDE SEQUENCE [LARGE SCALE GENOMIC DNA]</scope>
    <source>
        <strain evidence="5">ATCC 35100 / DSM 5205 / JP2</strain>
    </source>
</reference>
<dbReference type="GO" id="GO:0019323">
    <property type="term" value="P:pentose catabolic process"/>
    <property type="evidence" value="ECO:0007669"/>
    <property type="project" value="TreeGrafter"/>
</dbReference>
<dbReference type="InterPro" id="IPR001303">
    <property type="entry name" value="Aldolase_II/adducin_N"/>
</dbReference>
<sequence length="213" mass="23119">MAVTEREGVIKFTLDHELADASLIRAFSGFEALNPCRSTLWQLGVLGQDDSRYEGLGYGNASIRTPSPDYPNAFLITGTQTGYLSQLSAEHYSLVMDFDLQQYYLRSKGPCKPSSEAMTHAALYQRLPDVVAVIHGHSPAVWNSAHRLGLACTAADVPYGTPQMAQAIQDLLGDGEPPGSTIVMLGHEDGFITWGNSLENTLEKVNSLLEDAS</sequence>
<evidence type="ECO:0000256" key="1">
    <source>
        <dbReference type="ARBA" id="ARBA00022723"/>
    </source>
</evidence>
<dbReference type="SUPFAM" id="SSF53639">
    <property type="entry name" value="AraD/HMP-PK domain-like"/>
    <property type="match status" value="1"/>
</dbReference>
<dbReference type="PANTHER" id="PTHR22789">
    <property type="entry name" value="FUCULOSE PHOSPHATE ALDOLASE"/>
    <property type="match status" value="1"/>
</dbReference>
<accession>A0A656HNE6</accession>
<dbReference type="Gene3D" id="3.40.225.10">
    <property type="entry name" value="Class II aldolase/adducin N-terminal domain"/>
    <property type="match status" value="1"/>
</dbReference>
<dbReference type="RefSeq" id="WP_002710734.1">
    <property type="nucleotide sequence ID" value="NZ_JH651384.1"/>
</dbReference>
<dbReference type="PANTHER" id="PTHR22789:SF0">
    <property type="entry name" value="3-OXO-TETRONATE 4-PHOSPHATE DECARBOXYLASE-RELATED"/>
    <property type="match status" value="1"/>
</dbReference>
<evidence type="ECO:0000313" key="4">
    <source>
        <dbReference type="EMBL" id="EIJ36870.1"/>
    </source>
</evidence>
<dbReference type="GO" id="GO:0005829">
    <property type="term" value="C:cytosol"/>
    <property type="evidence" value="ECO:0007669"/>
    <property type="project" value="TreeGrafter"/>
</dbReference>
<dbReference type="GO" id="GO:0046872">
    <property type="term" value="F:metal ion binding"/>
    <property type="evidence" value="ECO:0007669"/>
    <property type="project" value="UniProtKB-KW"/>
</dbReference>
<dbReference type="EMBL" id="JH651384">
    <property type="protein sequence ID" value="EIJ36870.1"/>
    <property type="molecule type" value="Genomic_DNA"/>
</dbReference>
<keyword evidence="5" id="KW-1185">Reference proteome</keyword>
<dbReference type="InterPro" id="IPR036409">
    <property type="entry name" value="Aldolase_II/adducin_N_sf"/>
</dbReference>